<protein>
    <submittedName>
        <fullName evidence="1">Uncharacterized protein</fullName>
    </submittedName>
</protein>
<dbReference type="Proteomes" id="UP000824120">
    <property type="component" value="Chromosome 1"/>
</dbReference>
<evidence type="ECO:0000313" key="2">
    <source>
        <dbReference type="Proteomes" id="UP000824120"/>
    </source>
</evidence>
<dbReference type="OrthoDB" id="6513042at2759"/>
<comment type="caution">
    <text evidence="1">The sequence shown here is derived from an EMBL/GenBank/DDBJ whole genome shotgun (WGS) entry which is preliminary data.</text>
</comment>
<dbReference type="EMBL" id="JACXVP010000001">
    <property type="protein sequence ID" value="KAG5629182.1"/>
    <property type="molecule type" value="Genomic_DNA"/>
</dbReference>
<accession>A0A9J6AXD1</accession>
<dbReference type="AlphaFoldDB" id="A0A9J6AXD1"/>
<gene>
    <name evidence="1" type="ORF">H5410_000899</name>
</gene>
<evidence type="ECO:0000313" key="1">
    <source>
        <dbReference type="EMBL" id="KAG5629182.1"/>
    </source>
</evidence>
<keyword evidence="2" id="KW-1185">Reference proteome</keyword>
<name>A0A9J6AXD1_SOLCO</name>
<organism evidence="1 2">
    <name type="scientific">Solanum commersonii</name>
    <name type="common">Commerson's wild potato</name>
    <name type="synonym">Commerson's nightshade</name>
    <dbReference type="NCBI Taxonomy" id="4109"/>
    <lineage>
        <taxon>Eukaryota</taxon>
        <taxon>Viridiplantae</taxon>
        <taxon>Streptophyta</taxon>
        <taxon>Embryophyta</taxon>
        <taxon>Tracheophyta</taxon>
        <taxon>Spermatophyta</taxon>
        <taxon>Magnoliopsida</taxon>
        <taxon>eudicotyledons</taxon>
        <taxon>Gunneridae</taxon>
        <taxon>Pentapetalae</taxon>
        <taxon>asterids</taxon>
        <taxon>lamiids</taxon>
        <taxon>Solanales</taxon>
        <taxon>Solanaceae</taxon>
        <taxon>Solanoideae</taxon>
        <taxon>Solaneae</taxon>
        <taxon>Solanum</taxon>
    </lineage>
</organism>
<reference evidence="1 2" key="1">
    <citation type="submission" date="2020-09" db="EMBL/GenBank/DDBJ databases">
        <title>De no assembly of potato wild relative species, Solanum commersonii.</title>
        <authorList>
            <person name="Cho K."/>
        </authorList>
    </citation>
    <scope>NUCLEOTIDE SEQUENCE [LARGE SCALE GENOMIC DNA]</scope>
    <source>
        <strain evidence="1">LZ3.2</strain>
        <tissue evidence="1">Leaf</tissue>
    </source>
</reference>
<sequence>MLHGCARKILRLIRNEPFDLKVGLIPSDNSQVYNFGKEFLIASIKMCSRAGKVAALSFMKWIGMDIDFIDAPMPRHFIVNAEKLVNIRYLEITATLQISRPFTAC</sequence>
<proteinExistence type="predicted"/>